<dbReference type="EMBL" id="JADCNL010000571">
    <property type="protein sequence ID" value="KAG0446516.1"/>
    <property type="molecule type" value="Genomic_DNA"/>
</dbReference>
<sequence length="156" mass="17955">RCAVASEGGAIESVYREKVRHRVDLVPSEGKNTHPENGLNQYLKRIKYKLSMTFSRRLHVSKIIGKHTISPALGMIDVESTRFRRIETTQRSEARVLYHSETDEAQLAKTYFELRLSHHVQSKLLSQGIGDNSIAEVTERWDRKPPERIYELNPLG</sequence>
<gene>
    <name evidence="1" type="ORF">HPP92_028792</name>
</gene>
<feature type="non-terminal residue" evidence="1">
    <location>
        <position position="156"/>
    </location>
</feature>
<accession>A0A835U559</accession>
<keyword evidence="2" id="KW-1185">Reference proteome</keyword>
<protein>
    <submittedName>
        <fullName evidence="1">Uncharacterized protein</fullName>
    </submittedName>
</protein>
<reference evidence="1 2" key="1">
    <citation type="journal article" date="2020" name="Nat. Food">
        <title>A phased Vanilla planifolia genome enables genetic improvement of flavour and production.</title>
        <authorList>
            <person name="Hasing T."/>
            <person name="Tang H."/>
            <person name="Brym M."/>
            <person name="Khazi F."/>
            <person name="Huang T."/>
            <person name="Chambers A.H."/>
        </authorList>
    </citation>
    <scope>NUCLEOTIDE SEQUENCE [LARGE SCALE GENOMIC DNA]</scope>
    <source>
        <tissue evidence="1">Leaf</tissue>
    </source>
</reference>
<organism evidence="1 2">
    <name type="scientific">Vanilla planifolia</name>
    <name type="common">Vanilla</name>
    <dbReference type="NCBI Taxonomy" id="51239"/>
    <lineage>
        <taxon>Eukaryota</taxon>
        <taxon>Viridiplantae</taxon>
        <taxon>Streptophyta</taxon>
        <taxon>Embryophyta</taxon>
        <taxon>Tracheophyta</taxon>
        <taxon>Spermatophyta</taxon>
        <taxon>Magnoliopsida</taxon>
        <taxon>Liliopsida</taxon>
        <taxon>Asparagales</taxon>
        <taxon>Orchidaceae</taxon>
        <taxon>Vanilloideae</taxon>
        <taxon>Vanilleae</taxon>
        <taxon>Vanilla</taxon>
    </lineage>
</organism>
<comment type="caution">
    <text evidence="1">The sequence shown here is derived from an EMBL/GenBank/DDBJ whole genome shotgun (WGS) entry which is preliminary data.</text>
</comment>
<evidence type="ECO:0000313" key="1">
    <source>
        <dbReference type="EMBL" id="KAG0446516.1"/>
    </source>
</evidence>
<dbReference type="AlphaFoldDB" id="A0A835U559"/>
<name>A0A835U559_VANPL</name>
<dbReference type="Proteomes" id="UP000636800">
    <property type="component" value="Unassembled WGS sequence"/>
</dbReference>
<proteinExistence type="predicted"/>
<evidence type="ECO:0000313" key="2">
    <source>
        <dbReference type="Proteomes" id="UP000636800"/>
    </source>
</evidence>